<evidence type="ECO:0000256" key="6">
    <source>
        <dbReference type="ARBA" id="ARBA00022729"/>
    </source>
</evidence>
<evidence type="ECO:0000256" key="1">
    <source>
        <dbReference type="ARBA" id="ARBA00004613"/>
    </source>
</evidence>
<keyword evidence="6" id="KW-0732">Signal</keyword>
<dbReference type="SUPFAM" id="SSF53474">
    <property type="entry name" value="alpha/beta-Hydrolases"/>
    <property type="match status" value="1"/>
</dbReference>
<evidence type="ECO:0000256" key="3">
    <source>
        <dbReference type="ARBA" id="ARBA00022525"/>
    </source>
</evidence>
<dbReference type="Proteomes" id="UP000264820">
    <property type="component" value="Unplaced"/>
</dbReference>
<dbReference type="GeneTree" id="ENSGT00940000156193"/>
<organism evidence="11 12">
    <name type="scientific">Hippocampus comes</name>
    <name type="common">Tiger tail seahorse</name>
    <dbReference type="NCBI Taxonomy" id="109280"/>
    <lineage>
        <taxon>Eukaryota</taxon>
        <taxon>Metazoa</taxon>
        <taxon>Chordata</taxon>
        <taxon>Craniata</taxon>
        <taxon>Vertebrata</taxon>
        <taxon>Euteleostomi</taxon>
        <taxon>Actinopterygii</taxon>
        <taxon>Neopterygii</taxon>
        <taxon>Teleostei</taxon>
        <taxon>Neoteleostei</taxon>
        <taxon>Acanthomorphata</taxon>
        <taxon>Syngnathiaria</taxon>
        <taxon>Syngnathiformes</taxon>
        <taxon>Syngnathoidei</taxon>
        <taxon>Syngnathidae</taxon>
        <taxon>Hippocampus</taxon>
    </lineage>
</organism>
<comment type="subcellular location">
    <subcellularLocation>
        <location evidence="1">Secreted</location>
    </subcellularLocation>
</comment>
<dbReference type="EC" id="3.4.16.-" evidence="10"/>
<keyword evidence="8" id="KW-0325">Glycoprotein</keyword>
<dbReference type="GO" id="GO:0005576">
    <property type="term" value="C:extracellular region"/>
    <property type="evidence" value="ECO:0007669"/>
    <property type="project" value="UniProtKB-SubCell"/>
</dbReference>
<dbReference type="Pfam" id="PF00450">
    <property type="entry name" value="Peptidase_S10"/>
    <property type="match status" value="1"/>
</dbReference>
<protein>
    <recommendedName>
        <fullName evidence="10">Carboxypeptidase</fullName>
        <ecNumber evidence="10">3.4.16.-</ecNumber>
    </recommendedName>
</protein>
<dbReference type="RefSeq" id="XP_019752960.1">
    <property type="nucleotide sequence ID" value="XM_019897401.1"/>
</dbReference>
<dbReference type="FunFam" id="3.40.50.1820:FF:000075">
    <property type="entry name" value="Carboxypeptidase"/>
    <property type="match status" value="1"/>
</dbReference>
<dbReference type="PANTHER" id="PTHR11802">
    <property type="entry name" value="SERINE PROTEASE FAMILY S10 SERINE CARBOXYPEPTIDASE"/>
    <property type="match status" value="1"/>
</dbReference>
<accession>A0A3Q2Z4K1</accession>
<dbReference type="InterPro" id="IPR018202">
    <property type="entry name" value="Ser_caboxypep_ser_AS"/>
</dbReference>
<name>A0A3Q2Z4K1_HIPCM</name>
<dbReference type="AlphaFoldDB" id="A0A3Q2Z4K1"/>
<evidence type="ECO:0000256" key="2">
    <source>
        <dbReference type="ARBA" id="ARBA00009431"/>
    </source>
</evidence>
<keyword evidence="7 10" id="KW-0378">Hydrolase</keyword>
<comment type="function">
    <text evidence="9">May be involved in vascular wall and kidney homeostasis.</text>
</comment>
<evidence type="ECO:0000256" key="7">
    <source>
        <dbReference type="ARBA" id="ARBA00022801"/>
    </source>
</evidence>
<keyword evidence="5 10" id="KW-0645">Protease</keyword>
<dbReference type="GO" id="GO:0006508">
    <property type="term" value="P:proteolysis"/>
    <property type="evidence" value="ECO:0007669"/>
    <property type="project" value="UniProtKB-KW"/>
</dbReference>
<sequence>MFRKTTPGIFQRSEPQMGQCRATSVLLLFALTASKGLQSPVGGKEAWDYVEVRDGAHMFWWLYYADSQFVNYQEFPLVMWLQGGPGGSGTGFGNFAEIGPLTLDLKPRNSSWVQAANLLFVDNPVGSGFSYCDKPDCYATNVATVASDMLTLLKRFFAKVDEFQSVPFYIFSESYGGKMAAAISLELTKAIAQGEVKCKFAGVALGDSWISPVDSVMTWGPYLHAISLLDDHGLNEVNSAAEAVKHAVEQQQFQKATELWSAAESAVEQNSNGVNFYNILSQTAEDTWASSEGKNLISLQALRHIRPLQSQSLNELMNGPIREKLRIIPENVTWGGQSDEVFRYMAGDFMRPVVNIVDQLLTAGVNVTVYNGQLDLIVDTIGQELWVQKLKWKGLPAFNKLSWTALDDPTSPGVTGAFVKTHQNFAFYWILKAGHMIPSDQGPMAFQMMKMITQQV</sequence>
<dbReference type="Ensembl" id="ENSHCOT00000004974.1">
    <property type="protein sequence ID" value="ENSHCOP00000020912.1"/>
    <property type="gene ID" value="ENSHCOG00000007357.1"/>
</dbReference>
<keyword evidence="3" id="KW-0964">Secreted</keyword>
<dbReference type="InterPro" id="IPR001563">
    <property type="entry name" value="Peptidase_S10"/>
</dbReference>
<dbReference type="OrthoDB" id="443318at2759"/>
<dbReference type="GeneID" id="109532539"/>
<dbReference type="InterPro" id="IPR029058">
    <property type="entry name" value="AB_hydrolase_fold"/>
</dbReference>
<evidence type="ECO:0000313" key="12">
    <source>
        <dbReference type="Proteomes" id="UP000264820"/>
    </source>
</evidence>
<dbReference type="STRING" id="109280.ENSHCOP00000020912"/>
<reference evidence="11" key="2">
    <citation type="submission" date="2025-09" db="UniProtKB">
        <authorList>
            <consortium name="Ensembl"/>
        </authorList>
    </citation>
    <scope>IDENTIFICATION</scope>
</reference>
<evidence type="ECO:0000256" key="9">
    <source>
        <dbReference type="ARBA" id="ARBA00055847"/>
    </source>
</evidence>
<dbReference type="OMA" id="QEPKEVW"/>
<evidence type="ECO:0000313" key="11">
    <source>
        <dbReference type="Ensembl" id="ENSHCOP00000020912.1"/>
    </source>
</evidence>
<dbReference type="PRINTS" id="PR00724">
    <property type="entry name" value="CRBOXYPTASEC"/>
</dbReference>
<evidence type="ECO:0000256" key="8">
    <source>
        <dbReference type="ARBA" id="ARBA00023180"/>
    </source>
</evidence>
<dbReference type="PANTHER" id="PTHR11802:SF3">
    <property type="entry name" value="RETINOID-INDUCIBLE SERINE CARBOXYPEPTIDASE"/>
    <property type="match status" value="1"/>
</dbReference>
<dbReference type="KEGG" id="hcq:109532539"/>
<comment type="similarity">
    <text evidence="2 10">Belongs to the peptidase S10 family.</text>
</comment>
<dbReference type="CTD" id="59342"/>
<keyword evidence="12" id="KW-1185">Reference proteome</keyword>
<proteinExistence type="inferred from homology"/>
<reference evidence="11" key="1">
    <citation type="submission" date="2025-08" db="UniProtKB">
        <authorList>
            <consortium name="Ensembl"/>
        </authorList>
    </citation>
    <scope>IDENTIFICATION</scope>
</reference>
<dbReference type="GO" id="GO:0004185">
    <property type="term" value="F:serine-type carboxypeptidase activity"/>
    <property type="evidence" value="ECO:0007669"/>
    <property type="project" value="UniProtKB-UniRule"/>
</dbReference>
<evidence type="ECO:0000256" key="4">
    <source>
        <dbReference type="ARBA" id="ARBA00022645"/>
    </source>
</evidence>
<dbReference type="Gene3D" id="3.40.50.1820">
    <property type="entry name" value="alpha/beta hydrolase"/>
    <property type="match status" value="1"/>
</dbReference>
<keyword evidence="4 10" id="KW-0121">Carboxypeptidase</keyword>
<evidence type="ECO:0000256" key="10">
    <source>
        <dbReference type="RuleBase" id="RU361156"/>
    </source>
</evidence>
<evidence type="ECO:0000256" key="5">
    <source>
        <dbReference type="ARBA" id="ARBA00022670"/>
    </source>
</evidence>
<dbReference type="PROSITE" id="PS00131">
    <property type="entry name" value="CARBOXYPEPT_SER_SER"/>
    <property type="match status" value="1"/>
</dbReference>